<evidence type="ECO:0000256" key="2">
    <source>
        <dbReference type="ARBA" id="ARBA00022475"/>
    </source>
</evidence>
<evidence type="ECO:0000256" key="4">
    <source>
        <dbReference type="ARBA" id="ARBA00022692"/>
    </source>
</evidence>
<dbReference type="InterPro" id="IPR013655">
    <property type="entry name" value="PAS_fold_3"/>
</dbReference>
<dbReference type="Gene3D" id="3.30.450.20">
    <property type="entry name" value="PAS domain"/>
    <property type="match status" value="2"/>
</dbReference>
<evidence type="ECO:0000256" key="1">
    <source>
        <dbReference type="ARBA" id="ARBA00004236"/>
    </source>
</evidence>
<evidence type="ECO:0000313" key="13">
    <source>
        <dbReference type="EMBL" id="SDN81518.1"/>
    </source>
</evidence>
<dbReference type="InterPro" id="IPR035965">
    <property type="entry name" value="PAS-like_dom_sf"/>
</dbReference>
<keyword evidence="7 8" id="KW-0807">Transducer</keyword>
<dbReference type="EMBL" id="LT629704">
    <property type="protein sequence ID" value="SDN81518.1"/>
    <property type="molecule type" value="Genomic_DNA"/>
</dbReference>
<reference evidence="13 14" key="2">
    <citation type="submission" date="2016-10" db="EMBL/GenBank/DDBJ databases">
        <authorList>
            <person name="de Groot N.N."/>
        </authorList>
    </citation>
    <scope>NUCLEOTIDE SEQUENCE [LARGE SCALE GENOMIC DNA]</scope>
    <source>
        <strain evidence="13 14">BS2772</strain>
    </source>
</reference>
<keyword evidence="6" id="KW-0472">Membrane</keyword>
<evidence type="ECO:0000313" key="15">
    <source>
        <dbReference type="Proteomes" id="UP000748067"/>
    </source>
</evidence>
<dbReference type="Gene3D" id="1.10.287.950">
    <property type="entry name" value="Methyl-accepting chemotaxis protein"/>
    <property type="match status" value="1"/>
</dbReference>
<dbReference type="SMART" id="SM00091">
    <property type="entry name" value="PAS"/>
    <property type="match status" value="2"/>
</dbReference>
<dbReference type="SUPFAM" id="SSF55785">
    <property type="entry name" value="PYP-like sensor domain (PAS domain)"/>
    <property type="match status" value="2"/>
</dbReference>
<keyword evidence="15" id="KW-1185">Reference proteome</keyword>
<keyword evidence="2" id="KW-1003">Cell membrane</keyword>
<organism evidence="13 14">
    <name type="scientific">Pseudomonas antarctica</name>
    <dbReference type="NCBI Taxonomy" id="219572"/>
    <lineage>
        <taxon>Bacteria</taxon>
        <taxon>Pseudomonadati</taxon>
        <taxon>Pseudomonadota</taxon>
        <taxon>Gammaproteobacteria</taxon>
        <taxon>Pseudomonadales</taxon>
        <taxon>Pseudomonadaceae</taxon>
        <taxon>Pseudomonas</taxon>
    </lineage>
</organism>
<dbReference type="InterPro" id="IPR001610">
    <property type="entry name" value="PAC"/>
</dbReference>
<evidence type="ECO:0000259" key="10">
    <source>
        <dbReference type="PROSITE" id="PS50111"/>
    </source>
</evidence>
<dbReference type="CDD" id="cd00130">
    <property type="entry name" value="PAS"/>
    <property type="match status" value="2"/>
</dbReference>
<dbReference type="GO" id="GO:0006935">
    <property type="term" value="P:chemotaxis"/>
    <property type="evidence" value="ECO:0007669"/>
    <property type="project" value="UniProtKB-ARBA"/>
</dbReference>
<dbReference type="PANTHER" id="PTHR32089">
    <property type="entry name" value="METHYL-ACCEPTING CHEMOTAXIS PROTEIN MCPB"/>
    <property type="match status" value="1"/>
</dbReference>
<keyword evidence="5" id="KW-1133">Transmembrane helix</keyword>
<keyword evidence="3" id="KW-0488">Methylation</keyword>
<dbReference type="Pfam" id="PF08447">
    <property type="entry name" value="PAS_3"/>
    <property type="match status" value="1"/>
</dbReference>
<dbReference type="EMBL" id="JXDI01000001">
    <property type="protein sequence ID" value="KAF2408256.1"/>
    <property type="molecule type" value="Genomic_DNA"/>
</dbReference>
<reference evidence="12 15" key="1">
    <citation type="submission" date="2015-01" db="EMBL/GenBank/DDBJ databases">
        <title>Genome Sequence of Pseudomonas antarctica CMS 35.</title>
        <authorList>
            <person name="Voget S."/>
            <person name="Chow J."/>
            <person name="Daniel R."/>
            <person name="Streit W."/>
        </authorList>
    </citation>
    <scope>NUCLEOTIDE SEQUENCE [LARGE SCALE GENOMIC DNA]</scope>
    <source>
        <strain evidence="12 15">CMS 35</strain>
    </source>
</reference>
<dbReference type="GO" id="GO:0005886">
    <property type="term" value="C:plasma membrane"/>
    <property type="evidence" value="ECO:0007669"/>
    <property type="project" value="UniProtKB-SubCell"/>
</dbReference>
<dbReference type="Pfam" id="PF00015">
    <property type="entry name" value="MCPsignal"/>
    <property type="match status" value="1"/>
</dbReference>
<dbReference type="SMART" id="SM00283">
    <property type="entry name" value="MA"/>
    <property type="match status" value="1"/>
</dbReference>
<dbReference type="PANTHER" id="PTHR32089:SF112">
    <property type="entry name" value="LYSOZYME-LIKE PROTEIN-RELATED"/>
    <property type="match status" value="1"/>
</dbReference>
<evidence type="ECO:0000256" key="9">
    <source>
        <dbReference type="SAM" id="Coils"/>
    </source>
</evidence>
<protein>
    <submittedName>
        <fullName evidence="12">Biofilm dispersion protein BdlA</fullName>
    </submittedName>
    <submittedName>
        <fullName evidence="13">Methyl-accepting chemotaxis sensory transducer with Pas/Pac sensor</fullName>
    </submittedName>
</protein>
<dbReference type="AlphaFoldDB" id="A0A1H0EGQ0"/>
<dbReference type="InterPro" id="IPR000700">
    <property type="entry name" value="PAS-assoc_C"/>
</dbReference>
<dbReference type="Proteomes" id="UP000748067">
    <property type="component" value="Unassembled WGS sequence"/>
</dbReference>
<evidence type="ECO:0000313" key="14">
    <source>
        <dbReference type="Proteomes" id="UP000182470"/>
    </source>
</evidence>
<dbReference type="InterPro" id="IPR000014">
    <property type="entry name" value="PAS"/>
</dbReference>
<dbReference type="InterPro" id="IPR004089">
    <property type="entry name" value="MCPsignal_dom"/>
</dbReference>
<dbReference type="SMART" id="SM00086">
    <property type="entry name" value="PAC"/>
    <property type="match status" value="2"/>
</dbReference>
<keyword evidence="9" id="KW-0175">Coiled coil</keyword>
<evidence type="ECO:0000256" key="7">
    <source>
        <dbReference type="ARBA" id="ARBA00023224"/>
    </source>
</evidence>
<feature type="domain" description="PAC" evidence="11">
    <location>
        <begin position="247"/>
        <end position="301"/>
    </location>
</feature>
<feature type="domain" description="PAC" evidence="11">
    <location>
        <begin position="127"/>
        <end position="179"/>
    </location>
</feature>
<feature type="coiled-coil region" evidence="9">
    <location>
        <begin position="38"/>
        <end position="65"/>
    </location>
</feature>
<accession>A0A1H0EGQ0</accession>
<dbReference type="PROSITE" id="PS50111">
    <property type="entry name" value="CHEMOTAXIS_TRANSDUC_2"/>
    <property type="match status" value="1"/>
</dbReference>
<evidence type="ECO:0000256" key="3">
    <source>
        <dbReference type="ARBA" id="ARBA00022481"/>
    </source>
</evidence>
<sequence>MGPKNSWGRRKKALQKTPAAPMQVRILSQYDHRCLMFNTRLKQELSALREELSSLQQVKESLESEMLCLTLDAEGRVAWANVNFLQELSYQATNILGRHIDELVPAYLRQDEFQLRFKNALVRGEHFAGAVRLMRGNGKEAWLRSILQPVRDSDGRIKHFSIFSSDLTRTIEASREHENLITALVRSTAVIEFDLGGHVLTANDRFLSGMGYSLAQIQGKHHRMFCEPQEYNSPEYQHFWKRLNAGEIVAARFKRVDSHGRVVWLEATYNPVLDANERLYKVVKFATVITDQVNQEQAVAEAANIAYSTSLQTDNSAQRGTAVVTQAVDVMRDLAKHMQQAGDGIEALNQQSQVIGTIVKTISGIAEQTNLLALNAAIEAARAGEQGRGFAVVADEVRQLASRTSKATEEIVGVVRQNQDMARDAVSLMTEGRLQAEQGLALAAEAGTVIVEIQDGAQKVVSAVGQFANQLSS</sequence>
<evidence type="ECO:0000256" key="6">
    <source>
        <dbReference type="ARBA" id="ARBA00023136"/>
    </source>
</evidence>
<dbReference type="Pfam" id="PF13426">
    <property type="entry name" value="PAS_9"/>
    <property type="match status" value="1"/>
</dbReference>
<dbReference type="PROSITE" id="PS50113">
    <property type="entry name" value="PAC"/>
    <property type="match status" value="2"/>
</dbReference>
<proteinExistence type="predicted"/>
<dbReference type="CDD" id="cd11386">
    <property type="entry name" value="MCP_signal"/>
    <property type="match status" value="1"/>
</dbReference>
<evidence type="ECO:0000256" key="5">
    <source>
        <dbReference type="ARBA" id="ARBA00022989"/>
    </source>
</evidence>
<dbReference type="Proteomes" id="UP000182470">
    <property type="component" value="Chromosome I"/>
</dbReference>
<keyword evidence="4" id="KW-0812">Transmembrane</keyword>
<name>A0A1H0EGQ0_9PSED</name>
<dbReference type="SUPFAM" id="SSF58104">
    <property type="entry name" value="Methyl-accepting chemotaxis protein (MCP) signaling domain"/>
    <property type="match status" value="1"/>
</dbReference>
<comment type="subcellular location">
    <subcellularLocation>
        <location evidence="1">Cell membrane</location>
    </subcellularLocation>
</comment>
<evidence type="ECO:0000259" key="11">
    <source>
        <dbReference type="PROSITE" id="PS50113"/>
    </source>
</evidence>
<dbReference type="GO" id="GO:0007165">
    <property type="term" value="P:signal transduction"/>
    <property type="evidence" value="ECO:0007669"/>
    <property type="project" value="UniProtKB-KW"/>
</dbReference>
<evidence type="ECO:0000256" key="8">
    <source>
        <dbReference type="PROSITE-ProRule" id="PRU00284"/>
    </source>
</evidence>
<evidence type="ECO:0000313" key="12">
    <source>
        <dbReference type="EMBL" id="KAF2408256.1"/>
    </source>
</evidence>
<gene>
    <name evidence="12" type="primary">bdlA_1</name>
    <name evidence="12" type="ORF">PSAN_06440</name>
    <name evidence="13" type="ORF">SAMN04490179_6008</name>
</gene>
<dbReference type="NCBIfam" id="TIGR00229">
    <property type="entry name" value="sensory_box"/>
    <property type="match status" value="2"/>
</dbReference>
<feature type="domain" description="Methyl-accepting transducer" evidence="10">
    <location>
        <begin position="275"/>
        <end position="473"/>
    </location>
</feature>